<reference evidence="1" key="1">
    <citation type="journal article" date="2014" name="Int. J. Syst. Evol. Microbiol.">
        <title>Complete genome sequence of Corynebacterium casei LMG S-19264T (=DSM 44701T), isolated from a smear-ripened cheese.</title>
        <authorList>
            <consortium name="US DOE Joint Genome Institute (JGI-PGF)"/>
            <person name="Walter F."/>
            <person name="Albersmeier A."/>
            <person name="Kalinowski J."/>
            <person name="Ruckert C."/>
        </authorList>
    </citation>
    <scope>NUCLEOTIDE SEQUENCE</scope>
    <source>
        <strain evidence="1">VKM B-2748</strain>
    </source>
</reference>
<accession>A0A9W6JQ84</accession>
<sequence length="288" mass="32032">MAKWLKAPVMALYHGVGEPLIALRRRRARLAAFVAGEQAPPVVLVDVQGASGPVEGGARDIVGRYVEPVGGAGPLARRLRLTPMAVDLARFEDMAAFERALRKRSSRTLPKVRKALKAGYAFHRFPLRRHVYDIHRVKTSTPVRAAGPVLDYWFLAPEDIAPPAMRPIRLKAPENPERWSLWFGVFVAEPGHMQGAVTVDERLVAYMKLTRVGELAHYTDLMGHADHLEAGVMWLLHVEIMRWLIESGDPLAAGVRVVLYGAAEHGGEGLLTWKKRAGFEPVRLVRAR</sequence>
<dbReference type="SUPFAM" id="SSF55729">
    <property type="entry name" value="Acyl-CoA N-acyltransferases (Nat)"/>
    <property type="match status" value="1"/>
</dbReference>
<proteinExistence type="predicted"/>
<keyword evidence="2" id="KW-1185">Reference proteome</keyword>
<evidence type="ECO:0000313" key="2">
    <source>
        <dbReference type="Proteomes" id="UP001143309"/>
    </source>
</evidence>
<protein>
    <submittedName>
        <fullName evidence="1">Uncharacterized protein</fullName>
    </submittedName>
</protein>
<dbReference type="EMBL" id="BSFL01000002">
    <property type="protein sequence ID" value="GLK79985.1"/>
    <property type="molecule type" value="Genomic_DNA"/>
</dbReference>
<dbReference type="AlphaFoldDB" id="A0A9W6JQ84"/>
<evidence type="ECO:0000313" key="1">
    <source>
        <dbReference type="EMBL" id="GLK79985.1"/>
    </source>
</evidence>
<name>A0A9W6JQ84_9HYPH</name>
<dbReference type="InterPro" id="IPR016181">
    <property type="entry name" value="Acyl_CoA_acyltransferase"/>
</dbReference>
<dbReference type="Proteomes" id="UP001143309">
    <property type="component" value="Unassembled WGS sequence"/>
</dbReference>
<reference evidence="1" key="2">
    <citation type="submission" date="2023-01" db="EMBL/GenBank/DDBJ databases">
        <authorList>
            <person name="Sun Q."/>
            <person name="Evtushenko L."/>
        </authorList>
    </citation>
    <scope>NUCLEOTIDE SEQUENCE</scope>
    <source>
        <strain evidence="1">VKM B-2748</strain>
    </source>
</reference>
<dbReference type="RefSeq" id="WP_271200463.1">
    <property type="nucleotide sequence ID" value="NZ_BSFL01000002.1"/>
</dbReference>
<organism evidence="1 2">
    <name type="scientific">Methylopila turkensis</name>
    <dbReference type="NCBI Taxonomy" id="1437816"/>
    <lineage>
        <taxon>Bacteria</taxon>
        <taxon>Pseudomonadati</taxon>
        <taxon>Pseudomonadota</taxon>
        <taxon>Alphaproteobacteria</taxon>
        <taxon>Hyphomicrobiales</taxon>
        <taxon>Methylopilaceae</taxon>
        <taxon>Methylopila</taxon>
    </lineage>
</organism>
<comment type="caution">
    <text evidence="1">The sequence shown here is derived from an EMBL/GenBank/DDBJ whole genome shotgun (WGS) entry which is preliminary data.</text>
</comment>
<gene>
    <name evidence="1" type="ORF">GCM10008174_17260</name>
</gene>